<evidence type="ECO:0000256" key="5">
    <source>
        <dbReference type="ARBA" id="ARBA00022679"/>
    </source>
</evidence>
<evidence type="ECO:0000256" key="11">
    <source>
        <dbReference type="SAM" id="Phobius"/>
    </source>
</evidence>
<evidence type="ECO:0000256" key="7">
    <source>
        <dbReference type="ARBA" id="ARBA00022824"/>
    </source>
</evidence>
<evidence type="ECO:0000256" key="3">
    <source>
        <dbReference type="ARBA" id="ARBA00022502"/>
    </source>
</evidence>
<feature type="transmembrane region" description="Helical" evidence="11">
    <location>
        <begin position="361"/>
        <end position="378"/>
    </location>
</feature>
<feature type="transmembrane region" description="Helical" evidence="11">
    <location>
        <begin position="407"/>
        <end position="426"/>
    </location>
</feature>
<sequence length="430" mass="47158">MARIPIPKAPSARRCPVEGAAAERPPRGRGPGRPLGVPAAAGRFPLLGRLDAADRAVLGFYALTRVAVLIAGYCSAWLFGSDPEAREAPSFLSLWARWDWDFFRRIAEHGYFAEPGAPGSAHPDNREAFFPGLPMVLRAVHTVVPSWPLAGLLISFAAGAVAAVALSRIARLRLPAEAGERAGPRAALFLLASPCAVFLAVGYTEALFLAFALPAWLAAERHRWALAAVLGALATTVRVSGLFLAAALVVRFLVAARESGRGHRRWRSAGWLALPALPALAYSWYLQARTGDWMAWKHAQERGWYRQFHTPWEAWEHTWDGAFSHANPTAYAAMFQAELLAMAVGVLLLALLVWRRRWPEAVYIGLSLWALGTSYWYMSVPRATLLWWPLWVALAVASVRRPWIRSAYLTVAAPLATVLTLVFTSGKWAG</sequence>
<feature type="transmembrane region" description="Helical" evidence="11">
    <location>
        <begin position="266"/>
        <end position="285"/>
    </location>
</feature>
<evidence type="ECO:0000256" key="9">
    <source>
        <dbReference type="ARBA" id="ARBA00023136"/>
    </source>
</evidence>
<keyword evidence="7" id="KW-0256">Endoplasmic reticulum</keyword>
<dbReference type="UniPathway" id="UPA00196"/>
<comment type="subcellular location">
    <subcellularLocation>
        <location evidence="1">Endoplasmic reticulum membrane</location>
        <topology evidence="1">Multi-pass membrane protein</topology>
    </subcellularLocation>
</comment>
<feature type="transmembrane region" description="Helical" evidence="11">
    <location>
        <begin position="330"/>
        <end position="354"/>
    </location>
</feature>
<evidence type="ECO:0000256" key="10">
    <source>
        <dbReference type="SAM" id="MobiDB-lite"/>
    </source>
</evidence>
<dbReference type="GO" id="GO:0004376">
    <property type="term" value="F:GPI mannosyltransferase activity"/>
    <property type="evidence" value="ECO:0007669"/>
    <property type="project" value="InterPro"/>
</dbReference>
<evidence type="ECO:0000256" key="8">
    <source>
        <dbReference type="ARBA" id="ARBA00022989"/>
    </source>
</evidence>
<evidence type="ECO:0000256" key="2">
    <source>
        <dbReference type="ARBA" id="ARBA00004687"/>
    </source>
</evidence>
<accession>A0A5N5W836</accession>
<reference evidence="12 13" key="1">
    <citation type="journal article" date="2019" name="Microb. Cell Fact.">
        <title>Exploring novel herbicidin analogues by transcriptional regulator overexpression and MS/MS molecular networking.</title>
        <authorList>
            <person name="Shi Y."/>
            <person name="Gu R."/>
            <person name="Li Y."/>
            <person name="Wang X."/>
            <person name="Ren W."/>
            <person name="Li X."/>
            <person name="Wang L."/>
            <person name="Xie Y."/>
            <person name="Hong B."/>
        </authorList>
    </citation>
    <scope>NUCLEOTIDE SEQUENCE [LARGE SCALE GENOMIC DNA]</scope>
    <source>
        <strain evidence="12 13">US-43</strain>
    </source>
</reference>
<dbReference type="GO" id="GO:0016020">
    <property type="term" value="C:membrane"/>
    <property type="evidence" value="ECO:0007669"/>
    <property type="project" value="GOC"/>
</dbReference>
<dbReference type="PANTHER" id="PTHR12468">
    <property type="entry name" value="GPI MANNOSYLTRANSFERASE 2"/>
    <property type="match status" value="1"/>
</dbReference>
<dbReference type="GO" id="GO:0031501">
    <property type="term" value="C:mannosyltransferase complex"/>
    <property type="evidence" value="ECO:0007669"/>
    <property type="project" value="TreeGrafter"/>
</dbReference>
<name>A0A5N5W836_STRMB</name>
<protein>
    <recommendedName>
        <fullName evidence="14">Glycosyltransferase family 39 protein</fullName>
    </recommendedName>
</protein>
<keyword evidence="3" id="KW-0337">GPI-anchor biosynthesis</keyword>
<evidence type="ECO:0000256" key="6">
    <source>
        <dbReference type="ARBA" id="ARBA00022692"/>
    </source>
</evidence>
<comment type="caution">
    <text evidence="12">The sequence shown here is derived from an EMBL/GenBank/DDBJ whole genome shotgun (WGS) entry which is preliminary data.</text>
</comment>
<comment type="pathway">
    <text evidence="2">Glycolipid biosynthesis; glycosylphosphatidylinositol-anchor biosynthesis.</text>
</comment>
<keyword evidence="5" id="KW-0808">Transferase</keyword>
<keyword evidence="9 11" id="KW-0472">Membrane</keyword>
<evidence type="ECO:0000256" key="4">
    <source>
        <dbReference type="ARBA" id="ARBA00022676"/>
    </source>
</evidence>
<dbReference type="InterPro" id="IPR007315">
    <property type="entry name" value="PIG-V/Gpi18"/>
</dbReference>
<evidence type="ECO:0000313" key="13">
    <source>
        <dbReference type="Proteomes" id="UP000327000"/>
    </source>
</evidence>
<dbReference type="AlphaFoldDB" id="A0A5N5W836"/>
<feature type="transmembrane region" description="Helical" evidence="11">
    <location>
        <begin position="187"/>
        <end position="212"/>
    </location>
</feature>
<dbReference type="OrthoDB" id="151635at2"/>
<dbReference type="GO" id="GO:0006506">
    <property type="term" value="P:GPI anchor biosynthetic process"/>
    <property type="evidence" value="ECO:0007669"/>
    <property type="project" value="UniProtKB-UniPathway"/>
</dbReference>
<organism evidence="12 13">
    <name type="scientific">Streptomyces mobaraensis</name>
    <name type="common">Streptoverticillium mobaraense</name>
    <dbReference type="NCBI Taxonomy" id="35621"/>
    <lineage>
        <taxon>Bacteria</taxon>
        <taxon>Bacillati</taxon>
        <taxon>Actinomycetota</taxon>
        <taxon>Actinomycetes</taxon>
        <taxon>Kitasatosporales</taxon>
        <taxon>Streptomycetaceae</taxon>
        <taxon>Streptomyces</taxon>
    </lineage>
</organism>
<dbReference type="RefSeq" id="WP_152263801.1">
    <property type="nucleotide sequence ID" value="NZ_VOKX01000027.1"/>
</dbReference>
<proteinExistence type="predicted"/>
<dbReference type="Proteomes" id="UP000327000">
    <property type="component" value="Unassembled WGS sequence"/>
</dbReference>
<gene>
    <name evidence="12" type="ORF">FRZ00_14795</name>
</gene>
<keyword evidence="8 11" id="KW-1133">Transmembrane helix</keyword>
<evidence type="ECO:0008006" key="14">
    <source>
        <dbReference type="Google" id="ProtNLM"/>
    </source>
</evidence>
<feature type="transmembrane region" description="Helical" evidence="11">
    <location>
        <begin position="147"/>
        <end position="166"/>
    </location>
</feature>
<feature type="transmembrane region" description="Helical" evidence="11">
    <location>
        <begin position="224"/>
        <end position="254"/>
    </location>
</feature>
<dbReference type="EMBL" id="VOKX01000027">
    <property type="protein sequence ID" value="KAB7844983.1"/>
    <property type="molecule type" value="Genomic_DNA"/>
</dbReference>
<keyword evidence="4" id="KW-0328">Glycosyltransferase</keyword>
<feature type="transmembrane region" description="Helical" evidence="11">
    <location>
        <begin position="58"/>
        <end position="79"/>
    </location>
</feature>
<evidence type="ECO:0000256" key="1">
    <source>
        <dbReference type="ARBA" id="ARBA00004477"/>
    </source>
</evidence>
<feature type="region of interest" description="Disordered" evidence="10">
    <location>
        <begin position="1"/>
        <end position="35"/>
    </location>
</feature>
<dbReference type="Pfam" id="PF04188">
    <property type="entry name" value="Mannosyl_trans2"/>
    <property type="match status" value="1"/>
</dbReference>
<keyword evidence="6 11" id="KW-0812">Transmembrane</keyword>
<dbReference type="GO" id="GO:0000009">
    <property type="term" value="F:alpha-1,6-mannosyltransferase activity"/>
    <property type="evidence" value="ECO:0007669"/>
    <property type="project" value="InterPro"/>
</dbReference>
<evidence type="ECO:0000313" key="12">
    <source>
        <dbReference type="EMBL" id="KAB7844983.1"/>
    </source>
</evidence>
<dbReference type="PANTHER" id="PTHR12468:SF2">
    <property type="entry name" value="GPI MANNOSYLTRANSFERASE 2"/>
    <property type="match status" value="1"/>
</dbReference>
<keyword evidence="13" id="KW-1185">Reference proteome</keyword>